<evidence type="ECO:0000313" key="1">
    <source>
        <dbReference type="EMBL" id="KHJ99448.1"/>
    </source>
</evidence>
<gene>
    <name evidence="1" type="ORF">OESDEN_00557</name>
</gene>
<sequence length="70" mass="8229">MGSAEKSPGYRLFSDVTYKTRRDVSIQDRHWPQKIQNSEQVSKHLENDGKNDPARMLILLVLRKRDEKSM</sequence>
<protein>
    <submittedName>
        <fullName evidence="1">Uncharacterized protein</fullName>
    </submittedName>
</protein>
<accession>A0A0B1TPG2</accession>
<keyword evidence="2" id="KW-1185">Reference proteome</keyword>
<dbReference type="AlphaFoldDB" id="A0A0B1TPG2"/>
<organism evidence="1 2">
    <name type="scientific">Oesophagostomum dentatum</name>
    <name type="common">Nodular worm</name>
    <dbReference type="NCBI Taxonomy" id="61180"/>
    <lineage>
        <taxon>Eukaryota</taxon>
        <taxon>Metazoa</taxon>
        <taxon>Ecdysozoa</taxon>
        <taxon>Nematoda</taxon>
        <taxon>Chromadorea</taxon>
        <taxon>Rhabditida</taxon>
        <taxon>Rhabditina</taxon>
        <taxon>Rhabditomorpha</taxon>
        <taxon>Strongyloidea</taxon>
        <taxon>Strongylidae</taxon>
        <taxon>Oesophagostomum</taxon>
    </lineage>
</organism>
<name>A0A0B1TPG2_OESDE</name>
<dbReference type="Proteomes" id="UP000053660">
    <property type="component" value="Unassembled WGS sequence"/>
</dbReference>
<reference evidence="1 2" key="1">
    <citation type="submission" date="2014-03" db="EMBL/GenBank/DDBJ databases">
        <title>Draft genome of the hookworm Oesophagostomum dentatum.</title>
        <authorList>
            <person name="Mitreva M."/>
        </authorList>
    </citation>
    <scope>NUCLEOTIDE SEQUENCE [LARGE SCALE GENOMIC DNA]</scope>
    <source>
        <strain evidence="1 2">OD-Hann</strain>
    </source>
</reference>
<proteinExistence type="predicted"/>
<dbReference type="EMBL" id="KN549220">
    <property type="protein sequence ID" value="KHJ99448.1"/>
    <property type="molecule type" value="Genomic_DNA"/>
</dbReference>
<evidence type="ECO:0000313" key="2">
    <source>
        <dbReference type="Proteomes" id="UP000053660"/>
    </source>
</evidence>